<keyword evidence="1" id="KW-0812">Transmembrane</keyword>
<reference evidence="2 3" key="1">
    <citation type="submission" date="2015-11" db="EMBL/GenBank/DDBJ databases">
        <title>Complete genome sequencing of a biphenyl-degrading bacterium, Pseudomonas putida KF715 (=NBRC110667).</title>
        <authorList>
            <person name="Suenaga H."/>
            <person name="Fujihara N."/>
            <person name="Watanabe T."/>
            <person name="Hirose J."/>
            <person name="Kimura N."/>
            <person name="Yamazoe A."/>
            <person name="Hosoyama A."/>
            <person name="Shimodaira J."/>
            <person name="Furukawa K."/>
        </authorList>
    </citation>
    <scope>NUCLEOTIDE SEQUENCE [LARGE SCALE GENOMIC DNA]</scope>
    <source>
        <strain evidence="2 3">KF715</strain>
    </source>
</reference>
<evidence type="ECO:0000313" key="3">
    <source>
        <dbReference type="Proteomes" id="UP000218731"/>
    </source>
</evidence>
<accession>A0A1L7NFV4</accession>
<keyword evidence="1" id="KW-1133">Transmembrane helix</keyword>
<evidence type="ECO:0000313" key="2">
    <source>
        <dbReference type="EMBL" id="BAW24337.1"/>
    </source>
</evidence>
<name>A0A1L7NFV4_PSEPU</name>
<dbReference type="RefSeq" id="WP_096426497.1">
    <property type="nucleotide sequence ID" value="NZ_AP015029.1"/>
</dbReference>
<dbReference type="EMBL" id="AP015029">
    <property type="protein sequence ID" value="BAW24337.1"/>
    <property type="molecule type" value="Genomic_DNA"/>
</dbReference>
<dbReference type="Proteomes" id="UP000218731">
    <property type="component" value="Chromosome 1"/>
</dbReference>
<protein>
    <submittedName>
        <fullName evidence="2">Uncharacterized protein</fullName>
    </submittedName>
</protein>
<feature type="transmembrane region" description="Helical" evidence="1">
    <location>
        <begin position="91"/>
        <end position="109"/>
    </location>
</feature>
<gene>
    <name evidence="2" type="ORF">KF715C_ch37640</name>
</gene>
<dbReference type="AlphaFoldDB" id="A0A1L7NFV4"/>
<sequence>MNAAIRNSRVQYAQVQQQAEAAAAEFRSNSRFFVQQGENNSWAIVGADDNRLYGLRRRHVDAVTYAESLERAVNAKSVPVLKVSPPDDARTRWAALWALVLIVMAGAFSS</sequence>
<evidence type="ECO:0000256" key="1">
    <source>
        <dbReference type="SAM" id="Phobius"/>
    </source>
</evidence>
<keyword evidence="1" id="KW-0472">Membrane</keyword>
<proteinExistence type="predicted"/>
<organism evidence="2 3">
    <name type="scientific">Pseudomonas putida</name>
    <name type="common">Arthrobacter siderocapsulatus</name>
    <dbReference type="NCBI Taxonomy" id="303"/>
    <lineage>
        <taxon>Bacteria</taxon>
        <taxon>Pseudomonadati</taxon>
        <taxon>Pseudomonadota</taxon>
        <taxon>Gammaproteobacteria</taxon>
        <taxon>Pseudomonadales</taxon>
        <taxon>Pseudomonadaceae</taxon>
        <taxon>Pseudomonas</taxon>
    </lineage>
</organism>